<name>A0A4Y2QZ80_ARAVE</name>
<evidence type="ECO:0000259" key="1">
    <source>
        <dbReference type="PROSITE" id="PS50181"/>
    </source>
</evidence>
<accession>A0A4Y2QZ80</accession>
<dbReference type="PANTHER" id="PTHR20872:SF1">
    <property type="entry name" value="F-BOX DOMAIN-CONTAINING PROTEIN"/>
    <property type="match status" value="1"/>
</dbReference>
<keyword evidence="3" id="KW-1185">Reference proteome</keyword>
<dbReference type="OrthoDB" id="6409609at2759"/>
<evidence type="ECO:0000313" key="3">
    <source>
        <dbReference type="Proteomes" id="UP000499080"/>
    </source>
</evidence>
<evidence type="ECO:0000313" key="2">
    <source>
        <dbReference type="EMBL" id="GBN68500.1"/>
    </source>
</evidence>
<dbReference type="InterPro" id="IPR001810">
    <property type="entry name" value="F-box_dom"/>
</dbReference>
<dbReference type="Proteomes" id="UP000499080">
    <property type="component" value="Unassembled WGS sequence"/>
</dbReference>
<proteinExistence type="predicted"/>
<feature type="domain" description="F-box" evidence="1">
    <location>
        <begin position="91"/>
        <end position="137"/>
    </location>
</feature>
<gene>
    <name evidence="2" type="ORF">AVEN_18953_1</name>
</gene>
<dbReference type="Gene3D" id="1.20.1280.50">
    <property type="match status" value="1"/>
</dbReference>
<comment type="caution">
    <text evidence="2">The sequence shown here is derived from an EMBL/GenBank/DDBJ whole genome shotgun (WGS) entry which is preliminary data.</text>
</comment>
<dbReference type="AlphaFoldDB" id="A0A4Y2QZ80"/>
<dbReference type="InterPro" id="IPR032675">
    <property type="entry name" value="LRR_dom_sf"/>
</dbReference>
<dbReference type="InterPro" id="IPR036047">
    <property type="entry name" value="F-box-like_dom_sf"/>
</dbReference>
<organism evidence="2 3">
    <name type="scientific">Araneus ventricosus</name>
    <name type="common">Orbweaver spider</name>
    <name type="synonym">Epeira ventricosa</name>
    <dbReference type="NCBI Taxonomy" id="182803"/>
    <lineage>
        <taxon>Eukaryota</taxon>
        <taxon>Metazoa</taxon>
        <taxon>Ecdysozoa</taxon>
        <taxon>Arthropoda</taxon>
        <taxon>Chelicerata</taxon>
        <taxon>Arachnida</taxon>
        <taxon>Araneae</taxon>
        <taxon>Araneomorphae</taxon>
        <taxon>Entelegynae</taxon>
        <taxon>Araneoidea</taxon>
        <taxon>Araneidae</taxon>
        <taxon>Araneus</taxon>
    </lineage>
</organism>
<dbReference type="EMBL" id="BGPR01015232">
    <property type="protein sequence ID" value="GBN68500.1"/>
    <property type="molecule type" value="Genomic_DNA"/>
</dbReference>
<dbReference type="PROSITE" id="PS50181">
    <property type="entry name" value="FBOX"/>
    <property type="match status" value="1"/>
</dbReference>
<sequence length="540" mass="62435">MVEFSALFVYIKVPILRNSGVMLSQWNLQSGSPSDKHMKSKFLIKDTLYTSEKGFDVGINNPTEMEYMTEKGDNVTAESLDSTETEEFEQQGQWSDLPSPPLERIYSLLYRNDQVNMSLVCRKWSEGYRSPSVWKTFHFDMTESQVLMDTCSVMKFARKYSSMFRHVEIFCTISTNKHLIYTWCRHFIEFLQILTSNSQLISVKFLNLVVCFAYMDSPTCGVVCTAIVNFLGLQHHLKRVEFYRCLFGFKECAEVLKEITENSRESLRHLVLRGFVRNDPMDKDQDSNVAEIIPTIVGLPSLTTLETDYSLIFENMFARQSAAIQTSKNRTRLLSKIVLNYDNDSMKIEDFRGLKSADWRCLKRLYPDLQVEFNLTSDSPSWREVEFFIVPNMPITWLNYAYEKINLELHQSSLIGIDVLLDHLLACKANDHLVSLHLKWVLPIPDISSIFIPFLQACKKLKCMDLSIVYPANGIVVLMQSWLKNRPDCLEEVHIAISDLKCGDDTWSFMSLMTEYKSLLGMVGLNLNLDFIFGRGRRLI</sequence>
<dbReference type="SUPFAM" id="SSF81383">
    <property type="entry name" value="F-box domain"/>
    <property type="match status" value="1"/>
</dbReference>
<protein>
    <recommendedName>
        <fullName evidence="1">F-box domain-containing protein</fullName>
    </recommendedName>
</protein>
<dbReference type="Gene3D" id="3.80.10.10">
    <property type="entry name" value="Ribonuclease Inhibitor"/>
    <property type="match status" value="1"/>
</dbReference>
<dbReference type="PANTHER" id="PTHR20872">
    <property type="match status" value="1"/>
</dbReference>
<reference evidence="2 3" key="1">
    <citation type="journal article" date="2019" name="Sci. Rep.">
        <title>Orb-weaving spider Araneus ventricosus genome elucidates the spidroin gene catalogue.</title>
        <authorList>
            <person name="Kono N."/>
            <person name="Nakamura H."/>
            <person name="Ohtoshi R."/>
            <person name="Moran D.A.P."/>
            <person name="Shinohara A."/>
            <person name="Yoshida Y."/>
            <person name="Fujiwara M."/>
            <person name="Mori M."/>
            <person name="Tomita M."/>
            <person name="Arakawa K."/>
        </authorList>
    </citation>
    <scope>NUCLEOTIDE SEQUENCE [LARGE SCALE GENOMIC DNA]</scope>
</reference>
<dbReference type="Pfam" id="PF12937">
    <property type="entry name" value="F-box-like"/>
    <property type="match status" value="1"/>
</dbReference>